<dbReference type="RefSeq" id="WP_380216515.1">
    <property type="nucleotide sequence ID" value="NZ_JBHTBN010000001.1"/>
</dbReference>
<keyword evidence="3" id="KW-1185">Reference proteome</keyword>
<keyword evidence="1" id="KW-0732">Signal</keyword>
<reference evidence="3" key="1">
    <citation type="journal article" date="2019" name="Int. J. Syst. Evol. Microbiol.">
        <title>The Global Catalogue of Microorganisms (GCM) 10K type strain sequencing project: providing services to taxonomists for standard genome sequencing and annotation.</title>
        <authorList>
            <consortium name="The Broad Institute Genomics Platform"/>
            <consortium name="The Broad Institute Genome Sequencing Center for Infectious Disease"/>
            <person name="Wu L."/>
            <person name="Ma J."/>
        </authorList>
    </citation>
    <scope>NUCLEOTIDE SEQUENCE [LARGE SCALE GENOMIC DNA]</scope>
    <source>
        <strain evidence="3">CGMCC 1.16306</strain>
    </source>
</reference>
<evidence type="ECO:0000256" key="1">
    <source>
        <dbReference type="SAM" id="SignalP"/>
    </source>
</evidence>
<feature type="chain" id="PRO_5045850579" description="YD repeat-containing protein" evidence="1">
    <location>
        <begin position="20"/>
        <end position="284"/>
    </location>
</feature>
<feature type="signal peptide" evidence="1">
    <location>
        <begin position="1"/>
        <end position="19"/>
    </location>
</feature>
<evidence type="ECO:0008006" key="4">
    <source>
        <dbReference type="Google" id="ProtNLM"/>
    </source>
</evidence>
<proteinExistence type="predicted"/>
<accession>A0ABW2MSJ3</accession>
<organism evidence="2 3">
    <name type="scientific">Jejudonia soesokkakensis</name>
    <dbReference type="NCBI Taxonomy" id="1323432"/>
    <lineage>
        <taxon>Bacteria</taxon>
        <taxon>Pseudomonadati</taxon>
        <taxon>Bacteroidota</taxon>
        <taxon>Flavobacteriia</taxon>
        <taxon>Flavobacteriales</taxon>
        <taxon>Flavobacteriaceae</taxon>
        <taxon>Jejudonia</taxon>
    </lineage>
</organism>
<dbReference type="EMBL" id="JBHTBN010000001">
    <property type="protein sequence ID" value="MFC7356668.1"/>
    <property type="molecule type" value="Genomic_DNA"/>
</dbReference>
<name>A0ABW2MSJ3_9FLAO</name>
<dbReference type="Proteomes" id="UP001596415">
    <property type="component" value="Unassembled WGS sequence"/>
</dbReference>
<sequence length="284" mass="33385">MKKTLLFLFAICFVLGCSSDGDDTSQGESLNIKKFTTTYLIDNNGANYDAETTYLFDTFGKITSIKKIEFDRDYEELLAYTYNNSGKLLTIERNSNDNFFYEMVYEYSDDNTIETINYINNDGEMLHFLNFEYQNSEVVINEPLINTVLKYNQQNKLIEKESIAEGHTSIIFFSNINNNITNINFSNDQNSYFEDVFTYNEEINPLYPIYKEHFFSLPRSHNNLLVFKDFFSQKNYVSYSRISDSGEVIFSETRTFEYNENNLPVSGEVRVDGVLYRELTYEYY</sequence>
<dbReference type="PROSITE" id="PS51257">
    <property type="entry name" value="PROKAR_LIPOPROTEIN"/>
    <property type="match status" value="1"/>
</dbReference>
<evidence type="ECO:0000313" key="3">
    <source>
        <dbReference type="Proteomes" id="UP001596415"/>
    </source>
</evidence>
<comment type="caution">
    <text evidence="2">The sequence shown here is derived from an EMBL/GenBank/DDBJ whole genome shotgun (WGS) entry which is preliminary data.</text>
</comment>
<evidence type="ECO:0000313" key="2">
    <source>
        <dbReference type="EMBL" id="MFC7356668.1"/>
    </source>
</evidence>
<protein>
    <recommendedName>
        <fullName evidence="4">YD repeat-containing protein</fullName>
    </recommendedName>
</protein>
<gene>
    <name evidence="2" type="ORF">ACFQO1_03135</name>
</gene>